<evidence type="ECO:0000313" key="1">
    <source>
        <dbReference type="EMBL" id="GAA0969382.1"/>
    </source>
</evidence>
<sequence>MRTQANGSPEVKRGVRTARCLSVFREAEQRDSRANGSQGHRARRLVRRRGAGQAFVAGFRWRARSRHRAAGDTGITSYRDRGETAVMRWRMPVSLPWSQRTGGAVRTASARV</sequence>
<evidence type="ECO:0000313" key="2">
    <source>
        <dbReference type="Proteomes" id="UP001500665"/>
    </source>
</evidence>
<organism evidence="1 2">
    <name type="scientific">Actinocorallia libanotica</name>
    <dbReference type="NCBI Taxonomy" id="46162"/>
    <lineage>
        <taxon>Bacteria</taxon>
        <taxon>Bacillati</taxon>
        <taxon>Actinomycetota</taxon>
        <taxon>Actinomycetes</taxon>
        <taxon>Streptosporangiales</taxon>
        <taxon>Thermomonosporaceae</taxon>
        <taxon>Actinocorallia</taxon>
    </lineage>
</organism>
<keyword evidence="2" id="KW-1185">Reference proteome</keyword>
<accession>A0ABP4CKT1</accession>
<dbReference type="EMBL" id="BAAAHH010000063">
    <property type="protein sequence ID" value="GAA0969382.1"/>
    <property type="molecule type" value="Genomic_DNA"/>
</dbReference>
<protein>
    <submittedName>
        <fullName evidence="1">Uncharacterized protein</fullName>
    </submittedName>
</protein>
<reference evidence="2" key="1">
    <citation type="journal article" date="2019" name="Int. J. Syst. Evol. Microbiol.">
        <title>The Global Catalogue of Microorganisms (GCM) 10K type strain sequencing project: providing services to taxonomists for standard genome sequencing and annotation.</title>
        <authorList>
            <consortium name="The Broad Institute Genomics Platform"/>
            <consortium name="The Broad Institute Genome Sequencing Center for Infectious Disease"/>
            <person name="Wu L."/>
            <person name="Ma J."/>
        </authorList>
    </citation>
    <scope>NUCLEOTIDE SEQUENCE [LARGE SCALE GENOMIC DNA]</scope>
    <source>
        <strain evidence="2">JCM 10696</strain>
    </source>
</reference>
<name>A0ABP4CKT1_9ACTN</name>
<dbReference type="Proteomes" id="UP001500665">
    <property type="component" value="Unassembled WGS sequence"/>
</dbReference>
<gene>
    <name evidence="1" type="ORF">GCM10009550_76050</name>
</gene>
<comment type="caution">
    <text evidence="1">The sequence shown here is derived from an EMBL/GenBank/DDBJ whole genome shotgun (WGS) entry which is preliminary data.</text>
</comment>
<proteinExistence type="predicted"/>